<name>A0A1H2VQ34_9PSEU</name>
<gene>
    <name evidence="6" type="ORF">SAMN05421504_1011298</name>
</gene>
<proteinExistence type="inferred from homology"/>
<dbReference type="GO" id="GO:0016758">
    <property type="term" value="F:hexosyltransferase activity"/>
    <property type="evidence" value="ECO:0007669"/>
    <property type="project" value="UniProtKB-ARBA"/>
</dbReference>
<accession>A0A1H2VQ34</accession>
<dbReference type="RefSeq" id="WP_091287576.1">
    <property type="nucleotide sequence ID" value="NZ_FNON01000001.1"/>
</dbReference>
<dbReference type="CDD" id="cd03784">
    <property type="entry name" value="GT1_Gtf-like"/>
    <property type="match status" value="1"/>
</dbReference>
<dbReference type="SUPFAM" id="SSF53756">
    <property type="entry name" value="UDP-Glycosyltransferase/glycogen phosphorylase"/>
    <property type="match status" value="1"/>
</dbReference>
<dbReference type="OrthoDB" id="5488434at2"/>
<dbReference type="Pfam" id="PF21036">
    <property type="entry name" value="EryCIII-like_N"/>
    <property type="match status" value="1"/>
</dbReference>
<dbReference type="GO" id="GO:0017000">
    <property type="term" value="P:antibiotic biosynthetic process"/>
    <property type="evidence" value="ECO:0007669"/>
    <property type="project" value="UniProtKB-ARBA"/>
</dbReference>
<evidence type="ECO:0000256" key="3">
    <source>
        <dbReference type="ARBA" id="ARBA00022679"/>
    </source>
</evidence>
<dbReference type="PANTHER" id="PTHR48050:SF13">
    <property type="entry name" value="STEROL 3-BETA-GLUCOSYLTRANSFERASE UGT80A2"/>
    <property type="match status" value="1"/>
</dbReference>
<sequence length="382" mass="40489">MRVLMLSTPFPSHFVPLVPLAWALRAAGHEVVVAAQPDVTDVAHSAGLCTAMLGDRFHGLDVVLDVLPEGSRLIHLLGKPAPEQVNLSFWQVHASYLLPRYLEFARAWRPDLVVSEQMEFAGPIVAAALGVPSIQHRWGVDAMSDWAREDCARSMRRICLRLGLDGFPGPSVLLDPCAPELQVPGIAPARPIRHVPFNGPGERPGWLGDRTADRRLCVTLGGQTLALNGVPLFRTIIEAAGALPEVETVVTADPAYWAAIGPVPRSVRLVPPTPLHLFLSTCDAVLHHGAANTTMTVSAAGLAQLVLPQMQDEFTAADRVAGAGMGLVIDTADGQDDPATVHAALEKLLADPRYGTAAAGIARGMAAMPSPAAVAAELATLR</sequence>
<feature type="domain" description="Erythromycin biosynthesis protein CIII-like C-terminal" evidence="4">
    <location>
        <begin position="239"/>
        <end position="380"/>
    </location>
</feature>
<evidence type="ECO:0000256" key="2">
    <source>
        <dbReference type="ARBA" id="ARBA00022676"/>
    </source>
</evidence>
<reference evidence="6 7" key="1">
    <citation type="submission" date="2016-10" db="EMBL/GenBank/DDBJ databases">
        <authorList>
            <person name="de Groot N.N."/>
        </authorList>
    </citation>
    <scope>NUCLEOTIDE SEQUENCE [LARGE SCALE GENOMIC DNA]</scope>
    <source>
        <strain evidence="6 7">CPCC 202699</strain>
    </source>
</reference>
<evidence type="ECO:0000259" key="4">
    <source>
        <dbReference type="Pfam" id="PF06722"/>
    </source>
</evidence>
<keyword evidence="3 6" id="KW-0808">Transferase</keyword>
<dbReference type="InterPro" id="IPR002213">
    <property type="entry name" value="UDP_glucos_trans"/>
</dbReference>
<keyword evidence="7" id="KW-1185">Reference proteome</keyword>
<evidence type="ECO:0000313" key="7">
    <source>
        <dbReference type="Proteomes" id="UP000199515"/>
    </source>
</evidence>
<dbReference type="Proteomes" id="UP000199515">
    <property type="component" value="Unassembled WGS sequence"/>
</dbReference>
<evidence type="ECO:0000313" key="6">
    <source>
        <dbReference type="EMBL" id="SDW70465.1"/>
    </source>
</evidence>
<dbReference type="InterPro" id="IPR010610">
    <property type="entry name" value="EryCIII-like_C"/>
</dbReference>
<dbReference type="EMBL" id="FNON01000001">
    <property type="protein sequence ID" value="SDW70465.1"/>
    <property type="molecule type" value="Genomic_DNA"/>
</dbReference>
<dbReference type="STRING" id="589385.SAMN05421504_1011298"/>
<dbReference type="AlphaFoldDB" id="A0A1H2VQ34"/>
<dbReference type="PANTHER" id="PTHR48050">
    <property type="entry name" value="STEROL 3-BETA-GLUCOSYLTRANSFERASE"/>
    <property type="match status" value="1"/>
</dbReference>
<dbReference type="Pfam" id="PF06722">
    <property type="entry name" value="EryCIII-like_C"/>
    <property type="match status" value="1"/>
</dbReference>
<feature type="domain" description="Erythromycin biosynthesis protein CIII-like N-terminal" evidence="5">
    <location>
        <begin position="22"/>
        <end position="221"/>
    </location>
</feature>
<dbReference type="InterPro" id="IPR050426">
    <property type="entry name" value="Glycosyltransferase_28"/>
</dbReference>
<dbReference type="GO" id="GO:0008194">
    <property type="term" value="F:UDP-glycosyltransferase activity"/>
    <property type="evidence" value="ECO:0007669"/>
    <property type="project" value="InterPro"/>
</dbReference>
<comment type="similarity">
    <text evidence="1">Belongs to the glycosyltransferase 28 family.</text>
</comment>
<organism evidence="6 7">
    <name type="scientific">Amycolatopsis xylanica</name>
    <dbReference type="NCBI Taxonomy" id="589385"/>
    <lineage>
        <taxon>Bacteria</taxon>
        <taxon>Bacillati</taxon>
        <taxon>Actinomycetota</taxon>
        <taxon>Actinomycetes</taxon>
        <taxon>Pseudonocardiales</taxon>
        <taxon>Pseudonocardiaceae</taxon>
        <taxon>Amycolatopsis</taxon>
    </lineage>
</organism>
<dbReference type="InterPro" id="IPR048284">
    <property type="entry name" value="EryCIII-like_N"/>
</dbReference>
<protein>
    <submittedName>
        <fullName evidence="6">Glycosyltransferase</fullName>
    </submittedName>
</protein>
<dbReference type="Gene3D" id="3.40.50.2000">
    <property type="entry name" value="Glycogen Phosphorylase B"/>
    <property type="match status" value="2"/>
</dbReference>
<keyword evidence="2" id="KW-0328">Glycosyltransferase</keyword>
<evidence type="ECO:0000256" key="1">
    <source>
        <dbReference type="ARBA" id="ARBA00006962"/>
    </source>
</evidence>
<evidence type="ECO:0000259" key="5">
    <source>
        <dbReference type="Pfam" id="PF21036"/>
    </source>
</evidence>